<proteinExistence type="predicted"/>
<evidence type="ECO:0000256" key="1">
    <source>
        <dbReference type="SAM" id="Phobius"/>
    </source>
</evidence>
<dbReference type="NCBIfam" id="NF038228">
    <property type="entry name" value="IcmH_DotU_IVB"/>
    <property type="match status" value="1"/>
</dbReference>
<comment type="caution">
    <text evidence="3">The sequence shown here is derived from an EMBL/GenBank/DDBJ whole genome shotgun (WGS) entry which is preliminary data.</text>
</comment>
<dbReference type="RefSeq" id="WP_042728874.1">
    <property type="nucleotide sequence ID" value="NZ_JXNZ01000035.1"/>
</dbReference>
<dbReference type="PANTHER" id="PTHR38033:SF1">
    <property type="entry name" value="DOTU FAMILY TYPE IV_VI SECRETION SYSTEM PROTEIN"/>
    <property type="match status" value="1"/>
</dbReference>
<dbReference type="Pfam" id="PF09850">
    <property type="entry name" value="DotU"/>
    <property type="match status" value="1"/>
</dbReference>
<feature type="transmembrane region" description="Helical" evidence="1">
    <location>
        <begin position="242"/>
        <end position="265"/>
    </location>
</feature>
<evidence type="ECO:0000313" key="3">
    <source>
        <dbReference type="EMBL" id="KIQ60349.1"/>
    </source>
</evidence>
<accession>A0A0D0PDF9</accession>
<evidence type="ECO:0000313" key="4">
    <source>
        <dbReference type="Proteomes" id="UP000032101"/>
    </source>
</evidence>
<dbReference type="EMBL" id="JXNZ01000035">
    <property type="protein sequence ID" value="KIQ60349.1"/>
    <property type="molecule type" value="Genomic_DNA"/>
</dbReference>
<keyword evidence="1" id="KW-1133">Transmembrane helix</keyword>
<reference evidence="3 4" key="1">
    <citation type="submission" date="2015-01" db="EMBL/GenBank/DDBJ databases">
        <title>Draft Genome Sequence of the Biocontrol and Plant Growth-Promoting Rhizobacteria (PGPR) Pseudomonas fluorescens UM270.</title>
        <authorList>
            <person name="Hernandez-Salmeron J.E."/>
            <person name="Santoyo G."/>
            <person name="Moreno-Hagelsieb G."/>
            <person name="Hernandez-Leon R."/>
        </authorList>
    </citation>
    <scope>NUCLEOTIDE SEQUENCE [LARGE SCALE GENOMIC DNA]</scope>
    <source>
        <strain evidence="3 4">UM270</strain>
    </source>
</reference>
<dbReference type="OrthoDB" id="345640at2"/>
<gene>
    <name evidence="3" type="ORF">RL74_05865</name>
</gene>
<evidence type="ECO:0000259" key="2">
    <source>
        <dbReference type="Pfam" id="PF09850"/>
    </source>
</evidence>
<dbReference type="PANTHER" id="PTHR38033">
    <property type="entry name" value="MEMBRANE PROTEIN-RELATED"/>
    <property type="match status" value="1"/>
</dbReference>
<protein>
    <submittedName>
        <fullName evidence="3">Membrane protein</fullName>
    </submittedName>
</protein>
<dbReference type="InterPro" id="IPR038522">
    <property type="entry name" value="T4/T6SS_DotU_sf"/>
</dbReference>
<feature type="domain" description="Type IV / VI secretion system DotU" evidence="2">
    <location>
        <begin position="60"/>
        <end position="262"/>
    </location>
</feature>
<name>A0A0D0PDF9_PSEFL</name>
<dbReference type="InterPro" id="IPR017732">
    <property type="entry name" value="T4/T6SS_DotU"/>
</dbReference>
<dbReference type="PATRIC" id="fig|294.124.peg.1198"/>
<organism evidence="3 4">
    <name type="scientific">Pseudomonas fluorescens</name>
    <dbReference type="NCBI Taxonomy" id="294"/>
    <lineage>
        <taxon>Bacteria</taxon>
        <taxon>Pseudomonadati</taxon>
        <taxon>Pseudomonadota</taxon>
        <taxon>Gammaproteobacteria</taxon>
        <taxon>Pseudomonadales</taxon>
        <taxon>Pseudomonadaceae</taxon>
        <taxon>Pseudomonas</taxon>
    </lineage>
</organism>
<sequence>MEKENPQDEATVLLDHHGQRPASGPLTDAVASPRMEHLQERMIYAAQLPPSQVFNASLNPLVAAASELLSQVVQLKYGQERGDLLALKRELCLDLERFEARALKADVESTQLIAARYVLCTVIDEAVVTTPWGQGSDWSKLSLLSTFHNETFGGEKVFQLIDRLSKNPVKHLPMLELMYLCLSLGFEGKYRVQARGVLELEGLRDTLYRLIRQVRGDAPRELSPHWEGAGGMRRRPMRIVPVWAVAAFTVLCLGVMYSSFAWVLAEQRQSVLQPYQLLEPVTAKRLP</sequence>
<dbReference type="Proteomes" id="UP000032101">
    <property type="component" value="Unassembled WGS sequence"/>
</dbReference>
<dbReference type="Gene3D" id="1.25.40.590">
    <property type="entry name" value="Type IV / VI secretion system, DotU"/>
    <property type="match status" value="1"/>
</dbReference>
<dbReference type="NCBIfam" id="TIGR03349">
    <property type="entry name" value="IV_VI_DotU"/>
    <property type="match status" value="1"/>
</dbReference>
<keyword evidence="1" id="KW-0472">Membrane</keyword>
<dbReference type="AlphaFoldDB" id="A0A0D0PDF9"/>
<keyword evidence="1" id="KW-0812">Transmembrane</keyword>